<dbReference type="InterPro" id="IPR009008">
    <property type="entry name" value="Val/Leu/Ile-tRNA-synth_edit"/>
</dbReference>
<dbReference type="InterPro" id="IPR014729">
    <property type="entry name" value="Rossmann-like_a/b/a_fold"/>
</dbReference>
<evidence type="ECO:0000256" key="8">
    <source>
        <dbReference type="ARBA" id="ARBA00047552"/>
    </source>
</evidence>
<reference key="2">
    <citation type="submission" date="2010-03" db="EMBL/GenBank/DDBJ databases">
        <authorList>
            <person name="Ma Z."/>
            <person name="Wang X."/>
            <person name="Liu H."/>
        </authorList>
    </citation>
    <scope>NUCLEOTIDE SEQUENCE</scope>
    <source>
        <strain>MP145</strain>
    </source>
</reference>
<protein>
    <recommendedName>
        <fullName evidence="9">Valine--tRNA ligase</fullName>
        <ecNumber evidence="9">6.1.1.9</ecNumber>
    </recommendedName>
    <alternativeName>
        <fullName evidence="9">Valyl-tRNA synthetase</fullName>
        <shortName evidence="9">ValRS</shortName>
    </alternativeName>
</protein>
<dbReference type="PANTHER" id="PTHR11946:SF93">
    <property type="entry name" value="VALINE--TRNA LIGASE, CHLOROPLASTIC_MITOCHONDRIAL 2"/>
    <property type="match status" value="1"/>
</dbReference>
<dbReference type="InterPro" id="IPR033705">
    <property type="entry name" value="Anticodon_Ia_Val"/>
</dbReference>
<dbReference type="InterPro" id="IPR002303">
    <property type="entry name" value="Valyl-tRNA_ligase"/>
</dbReference>
<keyword evidence="14" id="KW-1185">Reference proteome</keyword>
<dbReference type="SUPFAM" id="SSF46589">
    <property type="entry name" value="tRNA-binding arm"/>
    <property type="match status" value="1"/>
</dbReference>
<dbReference type="InterPro" id="IPR013155">
    <property type="entry name" value="M/V/L/I-tRNA-synth_anticd-bd"/>
</dbReference>
<dbReference type="Gene3D" id="1.10.287.380">
    <property type="entry name" value="Valyl-tRNA synthetase, C-terminal domain"/>
    <property type="match status" value="1"/>
</dbReference>
<accession>D5E5X1</accession>
<comment type="similarity">
    <text evidence="9">Belongs to the class-I aminoacyl-tRNA synthetase family. ValS type 1 subfamily.</text>
</comment>
<dbReference type="InterPro" id="IPR002300">
    <property type="entry name" value="aa-tRNA-synth_Ia"/>
</dbReference>
<dbReference type="PRINTS" id="PR00986">
    <property type="entry name" value="TRNASYNTHVAL"/>
</dbReference>
<dbReference type="InterPro" id="IPR037118">
    <property type="entry name" value="Val-tRNA_synth_C_sf"/>
</dbReference>
<comment type="domain">
    <text evidence="9">The C-terminal coiled-coil domain is crucial for aminoacylation activity.</text>
</comment>
<gene>
    <name evidence="9 13" type="primary">valS</name>
    <name evidence="13" type="ordered locus">MCRO_0545</name>
</gene>
<keyword evidence="5 9" id="KW-0648">Protein biosynthesis</keyword>
<keyword evidence="2 9" id="KW-0436">Ligase</keyword>
<comment type="subunit">
    <text evidence="9">Monomer.</text>
</comment>
<proteinExistence type="inferred from homology"/>
<dbReference type="EC" id="6.1.1.9" evidence="9"/>
<dbReference type="Pfam" id="PF00133">
    <property type="entry name" value="tRNA-synt_1"/>
    <property type="match status" value="2"/>
</dbReference>
<evidence type="ECO:0000256" key="7">
    <source>
        <dbReference type="ARBA" id="ARBA00023146"/>
    </source>
</evidence>
<evidence type="ECO:0000256" key="4">
    <source>
        <dbReference type="ARBA" id="ARBA00022840"/>
    </source>
</evidence>
<dbReference type="CDD" id="cd07962">
    <property type="entry name" value="Anticodon_Ia_Val"/>
    <property type="match status" value="1"/>
</dbReference>
<feature type="coiled-coil region" evidence="9">
    <location>
        <begin position="798"/>
        <end position="825"/>
    </location>
</feature>
<dbReference type="SUPFAM" id="SSF47323">
    <property type="entry name" value="Anticodon-binding domain of a subclass of class I aminoacyl-tRNA synthetases"/>
    <property type="match status" value="1"/>
</dbReference>
<dbReference type="InterPro" id="IPR010978">
    <property type="entry name" value="tRNA-bd_arm"/>
</dbReference>
<reference evidence="13 14" key="3">
    <citation type="journal article" date="2011" name="J. Bacteriol.">
        <title>Genome sequences of Mycoplasma alligatoris A21JP2T and Mycoplasma crocodyli MP145T.</title>
        <authorList>
            <person name="Brown D.R."/>
            <person name="Farmerie W.G."/>
            <person name="May M."/>
            <person name="Benders G.A."/>
            <person name="Durkin A.S."/>
            <person name="Hlavinka K."/>
            <person name="Hostetler J."/>
            <person name="Jackson J."/>
            <person name="Johnson J."/>
            <person name="Miller R.H."/>
            <person name="Paralanov V."/>
            <person name="Radune D."/>
            <person name="Szczypinski B."/>
            <person name="Glass J.I."/>
        </authorList>
    </citation>
    <scope>NUCLEOTIDE SEQUENCE [LARGE SCALE GENOMIC DNA]</scope>
    <source>
        <strain evidence="14">ATCC 51981 / MP145</strain>
    </source>
</reference>
<dbReference type="GO" id="GO:0005829">
    <property type="term" value="C:cytosol"/>
    <property type="evidence" value="ECO:0007669"/>
    <property type="project" value="TreeGrafter"/>
</dbReference>
<feature type="domain" description="Aminoacyl-tRNA synthetase class Ia" evidence="10">
    <location>
        <begin position="22"/>
        <end position="424"/>
    </location>
</feature>
<name>D5E5X1_MYCCM</name>
<dbReference type="RefSeq" id="WP_013054702.1">
    <property type="nucleotide sequence ID" value="NC_014014.1"/>
</dbReference>
<evidence type="ECO:0000256" key="9">
    <source>
        <dbReference type="HAMAP-Rule" id="MF_02004"/>
    </source>
</evidence>
<dbReference type="NCBIfam" id="NF004349">
    <property type="entry name" value="PRK05729.1"/>
    <property type="match status" value="1"/>
</dbReference>
<comment type="subcellular location">
    <subcellularLocation>
        <location evidence="9">Cytoplasm</location>
    </subcellularLocation>
</comment>
<feature type="domain" description="Aminoacyl-tRNA synthetase class Ia" evidence="10">
    <location>
        <begin position="431"/>
        <end position="553"/>
    </location>
</feature>
<evidence type="ECO:0000259" key="12">
    <source>
        <dbReference type="Pfam" id="PF10458"/>
    </source>
</evidence>
<dbReference type="GO" id="GO:0006438">
    <property type="term" value="P:valyl-tRNA aminoacylation"/>
    <property type="evidence" value="ECO:0007669"/>
    <property type="project" value="UniProtKB-UniRule"/>
</dbReference>
<comment type="domain">
    <text evidence="9">ValRS has two distinct active sites: one for aminoacylation and one for editing. The misactivated threonine is translocated from the active site to the editing site.</text>
</comment>
<dbReference type="GO" id="GO:0005524">
    <property type="term" value="F:ATP binding"/>
    <property type="evidence" value="ECO:0007669"/>
    <property type="project" value="UniProtKB-UniRule"/>
</dbReference>
<dbReference type="STRING" id="512564.MCRO_0545"/>
<keyword evidence="4 9" id="KW-0067">ATP-binding</keyword>
<keyword evidence="7 9" id="KW-0030">Aminoacyl-tRNA synthetase</keyword>
<dbReference type="AlphaFoldDB" id="D5E5X1"/>
<dbReference type="FunFam" id="3.40.50.620:FF:000020">
    <property type="entry name" value="Valine--tRNA ligase, mitochondrial"/>
    <property type="match status" value="1"/>
</dbReference>
<dbReference type="Gene3D" id="1.10.730.10">
    <property type="entry name" value="Isoleucyl-tRNA Synthetase, Domain 1"/>
    <property type="match status" value="1"/>
</dbReference>
<comment type="function">
    <text evidence="9">Catalyzes the attachment of valine to tRNA(Val). As ValRS can inadvertently accommodate and process structurally similar amino acids such as threonine, to avoid such errors, it has a 'posttransfer' editing activity that hydrolyzes mischarged Thr-tRNA(Val) in a tRNA-dependent manner.</text>
</comment>
<reference evidence="14" key="1">
    <citation type="submission" date="2010-03" db="EMBL/GenBank/DDBJ databases">
        <title>The complete genome of Mycoplasma crocodyli MP145.</title>
        <authorList>
            <person name="Glass J.I."/>
            <person name="Durkin A.S."/>
            <person name="Hostetler J."/>
            <person name="Jackson J."/>
            <person name="Johnson J."/>
            <person name="May M.A."/>
            <person name="Paralanov V."/>
            <person name="Radune D."/>
            <person name="Szczypinski B."/>
            <person name="Brown D.R."/>
        </authorList>
    </citation>
    <scope>NUCLEOTIDE SEQUENCE [LARGE SCALE GENOMIC DNA]</scope>
    <source>
        <strain evidence="14">ATCC 51981 / MP145</strain>
    </source>
</reference>
<evidence type="ECO:0000256" key="1">
    <source>
        <dbReference type="ARBA" id="ARBA00022490"/>
    </source>
</evidence>
<keyword evidence="3 9" id="KW-0547">Nucleotide-binding</keyword>
<dbReference type="HOGENOM" id="CLU_001493_0_2_14"/>
<feature type="binding site" evidence="9">
    <location>
        <position position="517"/>
    </location>
    <ligand>
        <name>ATP</name>
        <dbReference type="ChEBI" id="CHEBI:30616"/>
    </ligand>
</feature>
<evidence type="ECO:0000313" key="13">
    <source>
        <dbReference type="EMBL" id="ADE19926.1"/>
    </source>
</evidence>
<evidence type="ECO:0000259" key="11">
    <source>
        <dbReference type="Pfam" id="PF08264"/>
    </source>
</evidence>
<dbReference type="SUPFAM" id="SSF50677">
    <property type="entry name" value="ValRS/IleRS/LeuRS editing domain"/>
    <property type="match status" value="1"/>
</dbReference>
<evidence type="ECO:0000256" key="3">
    <source>
        <dbReference type="ARBA" id="ARBA00022741"/>
    </source>
</evidence>
<dbReference type="EMBL" id="CP001991">
    <property type="protein sequence ID" value="ADE19926.1"/>
    <property type="molecule type" value="Genomic_DNA"/>
</dbReference>
<dbReference type="Proteomes" id="UP000001845">
    <property type="component" value="Chromosome"/>
</dbReference>
<comment type="catalytic activity">
    <reaction evidence="8 9">
        <text>tRNA(Val) + L-valine + ATP = L-valyl-tRNA(Val) + AMP + diphosphate</text>
        <dbReference type="Rhea" id="RHEA:10704"/>
        <dbReference type="Rhea" id="RHEA-COMP:9672"/>
        <dbReference type="Rhea" id="RHEA-COMP:9708"/>
        <dbReference type="ChEBI" id="CHEBI:30616"/>
        <dbReference type="ChEBI" id="CHEBI:33019"/>
        <dbReference type="ChEBI" id="CHEBI:57762"/>
        <dbReference type="ChEBI" id="CHEBI:78442"/>
        <dbReference type="ChEBI" id="CHEBI:78537"/>
        <dbReference type="ChEBI" id="CHEBI:456215"/>
        <dbReference type="EC" id="6.1.1.9"/>
    </reaction>
</comment>
<dbReference type="PANTHER" id="PTHR11946">
    <property type="entry name" value="VALYL-TRNA SYNTHETASES"/>
    <property type="match status" value="1"/>
</dbReference>
<dbReference type="OrthoDB" id="9810365at2"/>
<dbReference type="CDD" id="cd00817">
    <property type="entry name" value="ValRS_core"/>
    <property type="match status" value="1"/>
</dbReference>
<feature type="short sequence motif" description="'HIGH' region" evidence="9">
    <location>
        <begin position="42"/>
        <end position="52"/>
    </location>
</feature>
<dbReference type="InterPro" id="IPR009080">
    <property type="entry name" value="tRNAsynth_Ia_anticodon-bd"/>
</dbReference>
<dbReference type="Pfam" id="PF08264">
    <property type="entry name" value="Anticodon_1"/>
    <property type="match status" value="1"/>
</dbReference>
<dbReference type="KEGG" id="mcd:MCRO_0545"/>
<dbReference type="NCBIfam" id="TIGR00422">
    <property type="entry name" value="valS"/>
    <property type="match status" value="1"/>
</dbReference>
<dbReference type="PROSITE" id="PS00178">
    <property type="entry name" value="AA_TRNA_LIGASE_I"/>
    <property type="match status" value="1"/>
</dbReference>
<dbReference type="InterPro" id="IPR019499">
    <property type="entry name" value="Val-tRNA_synth_tRNA-bd"/>
</dbReference>
<feature type="domain" description="Valyl-tRNA synthetase tRNA-binding arm" evidence="12">
    <location>
        <begin position="768"/>
        <end position="826"/>
    </location>
</feature>
<dbReference type="HAMAP" id="MF_02004">
    <property type="entry name" value="Val_tRNA_synth_type1"/>
    <property type="match status" value="1"/>
</dbReference>
<dbReference type="GO" id="GO:0004832">
    <property type="term" value="F:valine-tRNA ligase activity"/>
    <property type="evidence" value="ECO:0007669"/>
    <property type="project" value="UniProtKB-UniRule"/>
</dbReference>
<dbReference type="SUPFAM" id="SSF52374">
    <property type="entry name" value="Nucleotidylyl transferase"/>
    <property type="match status" value="1"/>
</dbReference>
<dbReference type="InterPro" id="IPR001412">
    <property type="entry name" value="aa-tRNA-synth_I_CS"/>
</dbReference>
<evidence type="ECO:0000256" key="2">
    <source>
        <dbReference type="ARBA" id="ARBA00022598"/>
    </source>
</evidence>
<feature type="domain" description="Methionyl/Valyl/Leucyl/Isoleucyl-tRNA synthetase anticodon-binding" evidence="11">
    <location>
        <begin position="590"/>
        <end position="716"/>
    </location>
</feature>
<evidence type="ECO:0000256" key="6">
    <source>
        <dbReference type="ARBA" id="ARBA00023054"/>
    </source>
</evidence>
<dbReference type="GO" id="GO:0002161">
    <property type="term" value="F:aminoacyl-tRNA deacylase activity"/>
    <property type="evidence" value="ECO:0007669"/>
    <property type="project" value="InterPro"/>
</dbReference>
<organism evidence="13 14">
    <name type="scientific">Mycoplasma crocodyli (strain ATCC 51981 / MP145)</name>
    <dbReference type="NCBI Taxonomy" id="512564"/>
    <lineage>
        <taxon>Bacteria</taxon>
        <taxon>Bacillati</taxon>
        <taxon>Mycoplasmatota</taxon>
        <taxon>Mollicutes</taxon>
        <taxon>Mycoplasmataceae</taxon>
        <taxon>Mycoplasma</taxon>
    </lineage>
</organism>
<evidence type="ECO:0000313" key="14">
    <source>
        <dbReference type="Proteomes" id="UP000001845"/>
    </source>
</evidence>
<dbReference type="Gene3D" id="3.40.50.620">
    <property type="entry name" value="HUPs"/>
    <property type="match status" value="2"/>
</dbReference>
<evidence type="ECO:0000256" key="5">
    <source>
        <dbReference type="ARBA" id="ARBA00022917"/>
    </source>
</evidence>
<keyword evidence="1 9" id="KW-0963">Cytoplasm</keyword>
<keyword evidence="6 9" id="KW-0175">Coiled coil</keyword>
<evidence type="ECO:0000259" key="10">
    <source>
        <dbReference type="Pfam" id="PF00133"/>
    </source>
</evidence>
<feature type="short sequence motif" description="'KMSKS' region" evidence="9">
    <location>
        <begin position="514"/>
        <end position="518"/>
    </location>
</feature>
<dbReference type="eggNOG" id="COG0525">
    <property type="taxonomic scope" value="Bacteria"/>
</dbReference>
<dbReference type="Pfam" id="PF10458">
    <property type="entry name" value="Val_tRNA-synt_C"/>
    <property type="match status" value="1"/>
</dbReference>
<sequence length="830" mass="97683">MNKAYNHKLIEEGIEQEWRITEKVFSTHDTSKKPFSILLPPPNVTGKLHLGHAFDTLIPDTIIRYKKLKGFDTFWISGMDHAGIATQSKIEEHLWNTKKLTKHDIGREEFLKLTWQWKEDYANLFREQWSRLGLALDYERERFTMDNDASEAVVKVFVDLYNKGYIYKDVKAVNWDTKLLTAVSNIEIVNKETEQTMYYIKYFLENSNDYLTIATVRTETLLSDVAIVFNPKDKRYSKFLGQFVIHPLTNKKIPIISDEYVDPKFGSGLMKLSAHAEDDIDIIKKHANLEVIETINKNGFIECKDSIFNGLERFKARKEIADYLRNNNFILKEEKTISKVGYSERSNTPIEILVLPQWFVKMETFAKDILQHLRTKDKVKFYPPRFIKILKNWMSNIHDWTISRQIWWGHRIPVWYKGDQIKVQTTSPGLDWKQDEDVLDTWFSSGLSPFVFLGWPQKNEMIKRYYPTSLLVTGSDLIFFWIARMYMFGLDVMKQKPFENVLIHGLIRDEQGRKMSKSLNNGIDPIDVIDEYGADALKWFLITNTTPGFDIKYSPDKIKSAWGLCNKLWNISRFINELPNDNNNKITDADKWINNKLSLLIKSINKSMKNYEFTLVGSQISKFIYNDLSGWYVEFLKVNPSKKQALLILKNTLIVVNPFLSFVTYKIFKDIFNDKLYNHTYPKVSTYKNTDYIDKVIDITSALRKYREENNISKKELIYWDKDFDLDDKAISTINKLSYSEIQKNTDALITFDFGKIFIKIDESQKQENKKRLLNLIEKLTFEVDRSKKILSNENFVKKAPAEKLQEEKSKLEKYENELNGYKEELKCKY</sequence>